<reference evidence="2 3" key="1">
    <citation type="journal article" date="2019" name="Int. J. Syst. Evol. Microbiol.">
        <title>The Global Catalogue of Microorganisms (GCM) 10K type strain sequencing project: providing services to taxonomists for standard genome sequencing and annotation.</title>
        <authorList>
            <consortium name="The Broad Institute Genomics Platform"/>
            <consortium name="The Broad Institute Genome Sequencing Center for Infectious Disease"/>
            <person name="Wu L."/>
            <person name="Ma J."/>
        </authorList>
    </citation>
    <scope>NUCLEOTIDE SEQUENCE [LARGE SCALE GENOMIC DNA]</scope>
    <source>
        <strain evidence="2 3">JCM 12928</strain>
    </source>
</reference>
<sequence>MARCLSLALAGLLAVMAGCAPAGPGRSEAGPASAPLSRPEVSMFADPMFVGLSALRDAPTMEQVERIVGARGAVQPRQDRHAQIRLPNGADYVRVAPAEGRPRVDTGTMAAFISPVVTGDGCLTLAEATRVLESAGWTSPPPLMAERHAPGGAAVTPSGAFTRHDRAMTLYLFRAGAGEGCVVRYALLWRMELAGLATLAPWVLR</sequence>
<feature type="signal peptide" evidence="1">
    <location>
        <begin position="1"/>
        <end position="22"/>
    </location>
</feature>
<dbReference type="Proteomes" id="UP001501352">
    <property type="component" value="Unassembled WGS sequence"/>
</dbReference>
<keyword evidence="1" id="KW-0732">Signal</keyword>
<keyword evidence="3" id="KW-1185">Reference proteome</keyword>
<name>A0ABN1GLG4_9CAUL</name>
<protein>
    <recommendedName>
        <fullName evidence="4">Lipoprotein</fullName>
    </recommendedName>
</protein>
<evidence type="ECO:0000256" key="1">
    <source>
        <dbReference type="SAM" id="SignalP"/>
    </source>
</evidence>
<organism evidence="2 3">
    <name type="scientific">Brevundimonas kwangchunensis</name>
    <dbReference type="NCBI Taxonomy" id="322163"/>
    <lineage>
        <taxon>Bacteria</taxon>
        <taxon>Pseudomonadati</taxon>
        <taxon>Pseudomonadota</taxon>
        <taxon>Alphaproteobacteria</taxon>
        <taxon>Caulobacterales</taxon>
        <taxon>Caulobacteraceae</taxon>
        <taxon>Brevundimonas</taxon>
    </lineage>
</organism>
<evidence type="ECO:0000313" key="2">
    <source>
        <dbReference type="EMBL" id="GAA0613979.1"/>
    </source>
</evidence>
<dbReference type="EMBL" id="BAAAGA010000001">
    <property type="protein sequence ID" value="GAA0613979.1"/>
    <property type="molecule type" value="Genomic_DNA"/>
</dbReference>
<evidence type="ECO:0000313" key="3">
    <source>
        <dbReference type="Proteomes" id="UP001501352"/>
    </source>
</evidence>
<feature type="chain" id="PRO_5046333130" description="Lipoprotein" evidence="1">
    <location>
        <begin position="23"/>
        <end position="205"/>
    </location>
</feature>
<proteinExistence type="predicted"/>
<evidence type="ECO:0008006" key="4">
    <source>
        <dbReference type="Google" id="ProtNLM"/>
    </source>
</evidence>
<comment type="caution">
    <text evidence="2">The sequence shown here is derived from an EMBL/GenBank/DDBJ whole genome shotgun (WGS) entry which is preliminary data.</text>
</comment>
<accession>A0ABN1GLG4</accession>
<gene>
    <name evidence="2" type="ORF">GCM10009422_06190</name>
</gene>
<dbReference type="PROSITE" id="PS51257">
    <property type="entry name" value="PROKAR_LIPOPROTEIN"/>
    <property type="match status" value="1"/>
</dbReference>